<dbReference type="Gramene" id="KOM41243">
    <property type="protein sequence ID" value="KOM41243"/>
    <property type="gene ID" value="LR48_Vigan04g144100"/>
</dbReference>
<evidence type="ECO:0000313" key="3">
    <source>
        <dbReference type="Proteomes" id="UP000053144"/>
    </source>
</evidence>
<name>A0A0L9UES7_PHAAN</name>
<organism evidence="2 3">
    <name type="scientific">Phaseolus angularis</name>
    <name type="common">Azuki bean</name>
    <name type="synonym">Vigna angularis</name>
    <dbReference type="NCBI Taxonomy" id="3914"/>
    <lineage>
        <taxon>Eukaryota</taxon>
        <taxon>Viridiplantae</taxon>
        <taxon>Streptophyta</taxon>
        <taxon>Embryophyta</taxon>
        <taxon>Tracheophyta</taxon>
        <taxon>Spermatophyta</taxon>
        <taxon>Magnoliopsida</taxon>
        <taxon>eudicotyledons</taxon>
        <taxon>Gunneridae</taxon>
        <taxon>Pentapetalae</taxon>
        <taxon>rosids</taxon>
        <taxon>fabids</taxon>
        <taxon>Fabales</taxon>
        <taxon>Fabaceae</taxon>
        <taxon>Papilionoideae</taxon>
        <taxon>50 kb inversion clade</taxon>
        <taxon>NPAAA clade</taxon>
        <taxon>indigoferoid/millettioid clade</taxon>
        <taxon>Phaseoleae</taxon>
        <taxon>Vigna</taxon>
    </lineage>
</organism>
<evidence type="ECO:0000256" key="1">
    <source>
        <dbReference type="SAM" id="Phobius"/>
    </source>
</evidence>
<gene>
    <name evidence="2" type="ORF">LR48_Vigan04g144100</name>
</gene>
<dbReference type="EMBL" id="CM003374">
    <property type="protein sequence ID" value="KOM41243.1"/>
    <property type="molecule type" value="Genomic_DNA"/>
</dbReference>
<reference evidence="3" key="1">
    <citation type="journal article" date="2015" name="Proc. Natl. Acad. Sci. U.S.A.">
        <title>Genome sequencing of adzuki bean (Vigna angularis) provides insight into high starch and low fat accumulation and domestication.</title>
        <authorList>
            <person name="Yang K."/>
            <person name="Tian Z."/>
            <person name="Chen C."/>
            <person name="Luo L."/>
            <person name="Zhao B."/>
            <person name="Wang Z."/>
            <person name="Yu L."/>
            <person name="Li Y."/>
            <person name="Sun Y."/>
            <person name="Li W."/>
            <person name="Chen Y."/>
            <person name="Li Y."/>
            <person name="Zhang Y."/>
            <person name="Ai D."/>
            <person name="Zhao J."/>
            <person name="Shang C."/>
            <person name="Ma Y."/>
            <person name="Wu B."/>
            <person name="Wang M."/>
            <person name="Gao L."/>
            <person name="Sun D."/>
            <person name="Zhang P."/>
            <person name="Guo F."/>
            <person name="Wang W."/>
            <person name="Li Y."/>
            <person name="Wang J."/>
            <person name="Varshney R.K."/>
            <person name="Wang J."/>
            <person name="Ling H.Q."/>
            <person name="Wan P."/>
        </authorList>
    </citation>
    <scope>NUCLEOTIDE SEQUENCE</scope>
    <source>
        <strain evidence="3">cv. Jingnong 6</strain>
    </source>
</reference>
<proteinExistence type="predicted"/>
<keyword evidence="1" id="KW-0812">Transmembrane</keyword>
<sequence length="214" mass="24254">MNDYSRSLRRRLNVSDKTIHILHHNTKEGTPNDVQMILKHRGVLSVGVSPEEVLSDPVIGGVGSIDCNDLRKGLIVAVLVLFELWCVFLSSTHFHSYSQKPRGRLLEFGVHRSVAGSLKRHSPLSLVFRHFCKTKFIGALNEQLTSEHKGYIEKIVFCWLLCLPDCIKIGLPVVGEVIDLNKVWHRSVCRDYFPNGKVDVNMGYRSSCFPIEVE</sequence>
<accession>A0A0L9UES7</accession>
<keyword evidence="1" id="KW-1133">Transmembrane helix</keyword>
<dbReference type="Proteomes" id="UP000053144">
    <property type="component" value="Chromosome 4"/>
</dbReference>
<dbReference type="AlphaFoldDB" id="A0A0L9UES7"/>
<evidence type="ECO:0000313" key="2">
    <source>
        <dbReference type="EMBL" id="KOM41243.1"/>
    </source>
</evidence>
<protein>
    <submittedName>
        <fullName evidence="2">Uncharacterized protein</fullName>
    </submittedName>
</protein>
<keyword evidence="1" id="KW-0472">Membrane</keyword>
<feature type="transmembrane region" description="Helical" evidence="1">
    <location>
        <begin position="74"/>
        <end position="94"/>
    </location>
</feature>